<sequence length="123" mass="13974">MDENEISELKKLYGGDFGRNFSAEFDSDERLSDVSDICLSVGAENESLMNNSVELPLFTEHCRDVTKEKMFVPSQVPRPTPKSAVQTTSMRIREKESMRSSSIRRSTTNQATPSSTKYGKRWQ</sequence>
<proteinExistence type="predicted"/>
<feature type="compositionally biased region" description="Polar residues" evidence="1">
    <location>
        <begin position="107"/>
        <end position="117"/>
    </location>
</feature>
<dbReference type="EMBL" id="CM007386">
    <property type="protein sequence ID" value="ONK66406.1"/>
    <property type="molecule type" value="Genomic_DNA"/>
</dbReference>
<evidence type="ECO:0000313" key="2">
    <source>
        <dbReference type="EMBL" id="ONK66406.1"/>
    </source>
</evidence>
<feature type="region of interest" description="Disordered" evidence="1">
    <location>
        <begin position="73"/>
        <end position="123"/>
    </location>
</feature>
<evidence type="ECO:0000256" key="1">
    <source>
        <dbReference type="SAM" id="MobiDB-lite"/>
    </source>
</evidence>
<gene>
    <name evidence="2" type="ORF">A4U43_C06F7510</name>
</gene>
<evidence type="ECO:0000313" key="3">
    <source>
        <dbReference type="Proteomes" id="UP000243459"/>
    </source>
</evidence>
<dbReference type="AlphaFoldDB" id="A0A5P1EKI2"/>
<name>A0A5P1EKI2_ASPOF</name>
<reference evidence="3" key="1">
    <citation type="journal article" date="2017" name="Nat. Commun.">
        <title>The asparagus genome sheds light on the origin and evolution of a young Y chromosome.</title>
        <authorList>
            <person name="Harkess A."/>
            <person name="Zhou J."/>
            <person name="Xu C."/>
            <person name="Bowers J.E."/>
            <person name="Van der Hulst R."/>
            <person name="Ayyampalayam S."/>
            <person name="Mercati F."/>
            <person name="Riccardi P."/>
            <person name="McKain M.R."/>
            <person name="Kakrana A."/>
            <person name="Tang H."/>
            <person name="Ray J."/>
            <person name="Groenendijk J."/>
            <person name="Arikit S."/>
            <person name="Mathioni S.M."/>
            <person name="Nakano M."/>
            <person name="Shan H."/>
            <person name="Telgmann-Rauber A."/>
            <person name="Kanno A."/>
            <person name="Yue Z."/>
            <person name="Chen H."/>
            <person name="Li W."/>
            <person name="Chen Y."/>
            <person name="Xu X."/>
            <person name="Zhang Y."/>
            <person name="Luo S."/>
            <person name="Chen H."/>
            <person name="Gao J."/>
            <person name="Mao Z."/>
            <person name="Pires J.C."/>
            <person name="Luo M."/>
            <person name="Kudrna D."/>
            <person name="Wing R.A."/>
            <person name="Meyers B.C."/>
            <person name="Yi K."/>
            <person name="Kong H."/>
            <person name="Lavrijsen P."/>
            <person name="Sunseri F."/>
            <person name="Falavigna A."/>
            <person name="Ye Y."/>
            <person name="Leebens-Mack J.H."/>
            <person name="Chen G."/>
        </authorList>
    </citation>
    <scope>NUCLEOTIDE SEQUENCE [LARGE SCALE GENOMIC DNA]</scope>
    <source>
        <strain evidence="3">cv. DH0086</strain>
    </source>
</reference>
<dbReference type="Proteomes" id="UP000243459">
    <property type="component" value="Chromosome 6"/>
</dbReference>
<accession>A0A5P1EKI2</accession>
<organism evidence="2 3">
    <name type="scientific">Asparagus officinalis</name>
    <name type="common">Garden asparagus</name>
    <dbReference type="NCBI Taxonomy" id="4686"/>
    <lineage>
        <taxon>Eukaryota</taxon>
        <taxon>Viridiplantae</taxon>
        <taxon>Streptophyta</taxon>
        <taxon>Embryophyta</taxon>
        <taxon>Tracheophyta</taxon>
        <taxon>Spermatophyta</taxon>
        <taxon>Magnoliopsida</taxon>
        <taxon>Liliopsida</taxon>
        <taxon>Asparagales</taxon>
        <taxon>Asparagaceae</taxon>
        <taxon>Asparagoideae</taxon>
        <taxon>Asparagus</taxon>
    </lineage>
</organism>
<protein>
    <submittedName>
        <fullName evidence="2">Uncharacterized protein</fullName>
    </submittedName>
</protein>
<keyword evidence="3" id="KW-1185">Reference proteome</keyword>
<dbReference type="Gramene" id="ONK66406">
    <property type="protein sequence ID" value="ONK66406"/>
    <property type="gene ID" value="A4U43_C06F7510"/>
</dbReference>